<protein>
    <submittedName>
        <fullName evidence="1">Uncharacterized protein</fullName>
    </submittedName>
</protein>
<evidence type="ECO:0000313" key="2">
    <source>
        <dbReference type="Proteomes" id="UP001524318"/>
    </source>
</evidence>
<name>A0ABT1LPB0_9MICC</name>
<dbReference type="RefSeq" id="WP_254749108.1">
    <property type="nucleotide sequence ID" value="NZ_JANCLV010000004.1"/>
</dbReference>
<dbReference type="Proteomes" id="UP001524318">
    <property type="component" value="Unassembled WGS sequence"/>
</dbReference>
<gene>
    <name evidence="1" type="ORF">NFC73_07910</name>
</gene>
<sequence>MSATIPKVEAVMSYHPAAEGISPIGWQAYEIITSILEDPSPDLTEVKWRLRRCVAAHPGAPERALRAHLMATSEVVNAYGQERPA</sequence>
<organism evidence="1 2">
    <name type="scientific">Pseudarthrobacter humi</name>
    <dbReference type="NCBI Taxonomy" id="2952523"/>
    <lineage>
        <taxon>Bacteria</taxon>
        <taxon>Bacillati</taxon>
        <taxon>Actinomycetota</taxon>
        <taxon>Actinomycetes</taxon>
        <taxon>Micrococcales</taxon>
        <taxon>Micrococcaceae</taxon>
        <taxon>Pseudarthrobacter</taxon>
    </lineage>
</organism>
<proteinExistence type="predicted"/>
<keyword evidence="2" id="KW-1185">Reference proteome</keyword>
<comment type="caution">
    <text evidence="1">The sequence shown here is derived from an EMBL/GenBank/DDBJ whole genome shotgun (WGS) entry which is preliminary data.</text>
</comment>
<dbReference type="EMBL" id="JANCLV010000004">
    <property type="protein sequence ID" value="MCP8999656.1"/>
    <property type="molecule type" value="Genomic_DNA"/>
</dbReference>
<accession>A0ABT1LPB0</accession>
<evidence type="ECO:0000313" key="1">
    <source>
        <dbReference type="EMBL" id="MCP8999656.1"/>
    </source>
</evidence>
<reference evidence="1 2" key="1">
    <citation type="submission" date="2022-06" db="EMBL/GenBank/DDBJ databases">
        <title>Pseudarthrobacter sp. strain RMG13 Genome sequencing and assembly.</title>
        <authorList>
            <person name="Kim I."/>
        </authorList>
    </citation>
    <scope>NUCLEOTIDE SEQUENCE [LARGE SCALE GENOMIC DNA]</scope>
    <source>
        <strain evidence="1 2">RMG13</strain>
    </source>
</reference>